<evidence type="ECO:0008006" key="5">
    <source>
        <dbReference type="Google" id="ProtNLM"/>
    </source>
</evidence>
<keyword evidence="1" id="KW-0175">Coiled coil</keyword>
<dbReference type="Proteomes" id="UP000295367">
    <property type="component" value="Unassembled WGS sequence"/>
</dbReference>
<keyword evidence="4" id="KW-1185">Reference proteome</keyword>
<reference evidence="3 4" key="1">
    <citation type="submission" date="2019-03" db="EMBL/GenBank/DDBJ databases">
        <title>Genomic Encyclopedia of Type Strains, Phase IV (KMG-IV): sequencing the most valuable type-strain genomes for metagenomic binning, comparative biology and taxonomic classification.</title>
        <authorList>
            <person name="Goeker M."/>
        </authorList>
    </citation>
    <scope>NUCLEOTIDE SEQUENCE [LARGE SCALE GENOMIC DNA]</scope>
    <source>
        <strain evidence="3 4">DSM 100309</strain>
    </source>
</reference>
<gene>
    <name evidence="3" type="ORF">EDC63_101332</name>
</gene>
<sequence>MRKKMIALALTSAFFMEQAVAAQPTLEEKLEILQQEIEALKVQMNNNQVAQSKSSTISLASDMPGYDASATGGKRFDYGQSPTVIGGYGEAIYNNYRDSSVKDQADLRRFVLFFGHKFNDRLRFNSELEIEHSWIEGGEGGEVAMEQAYLEYAISDKINTRAGLMLMPIGITNETHEPPTFYGVERNQVESLIIPSTWRELGLSAQGEALPGLEYNVGISTSLNAGKFKKPENGLRESRTAGGEAAANDLGFFGALNYRGVPGLLVGGSVFSGNTGQDGASNAALKGVAARVTLWDLHANYTVGGLDLQALYARGTMNDADKVSAATGVVAPKSLYGWYTQAAYHVWKKGDFDVAPFIRYERYNTQASVADGYASDPLNNETVTTMGVNFKLHPQVVLKADIQNFKTDNKKDRYNLGIGYMF</sequence>
<dbReference type="Gene3D" id="2.40.160.10">
    <property type="entry name" value="Porin"/>
    <property type="match status" value="1"/>
</dbReference>
<dbReference type="InterPro" id="IPR010870">
    <property type="entry name" value="Porin_O/P"/>
</dbReference>
<keyword evidence="2" id="KW-0732">Signal</keyword>
<feature type="chain" id="PRO_5020951609" description="Phosphate-selective porin O/P" evidence="2">
    <location>
        <begin position="22"/>
        <end position="422"/>
    </location>
</feature>
<feature type="signal peptide" evidence="2">
    <location>
        <begin position="1"/>
        <end position="21"/>
    </location>
</feature>
<dbReference type="OrthoDB" id="9768080at2"/>
<dbReference type="EMBL" id="SMCO01000001">
    <property type="protein sequence ID" value="TCV90362.1"/>
    <property type="molecule type" value="Genomic_DNA"/>
</dbReference>
<dbReference type="RefSeq" id="WP_124947690.1">
    <property type="nucleotide sequence ID" value="NZ_BHVT01000073.1"/>
</dbReference>
<evidence type="ECO:0000256" key="2">
    <source>
        <dbReference type="SAM" id="SignalP"/>
    </source>
</evidence>
<dbReference type="Pfam" id="PF07396">
    <property type="entry name" value="Porin_O_P"/>
    <property type="match status" value="1"/>
</dbReference>
<organism evidence="3 4">
    <name type="scientific">Sulfurirhabdus autotrophica</name>
    <dbReference type="NCBI Taxonomy" id="1706046"/>
    <lineage>
        <taxon>Bacteria</taxon>
        <taxon>Pseudomonadati</taxon>
        <taxon>Pseudomonadota</taxon>
        <taxon>Betaproteobacteria</taxon>
        <taxon>Nitrosomonadales</taxon>
        <taxon>Sulfuricellaceae</taxon>
        <taxon>Sulfurirhabdus</taxon>
    </lineage>
</organism>
<dbReference type="AlphaFoldDB" id="A0A4R3YEP6"/>
<name>A0A4R3YEP6_9PROT</name>
<protein>
    <recommendedName>
        <fullName evidence="5">Phosphate-selective porin O/P</fullName>
    </recommendedName>
</protein>
<evidence type="ECO:0000256" key="1">
    <source>
        <dbReference type="SAM" id="Coils"/>
    </source>
</evidence>
<evidence type="ECO:0000313" key="3">
    <source>
        <dbReference type="EMBL" id="TCV90362.1"/>
    </source>
</evidence>
<accession>A0A4R3YEP6</accession>
<comment type="caution">
    <text evidence="3">The sequence shown here is derived from an EMBL/GenBank/DDBJ whole genome shotgun (WGS) entry which is preliminary data.</text>
</comment>
<dbReference type="InterPro" id="IPR023614">
    <property type="entry name" value="Porin_dom_sf"/>
</dbReference>
<feature type="coiled-coil region" evidence="1">
    <location>
        <begin position="16"/>
        <end position="50"/>
    </location>
</feature>
<evidence type="ECO:0000313" key="4">
    <source>
        <dbReference type="Proteomes" id="UP000295367"/>
    </source>
</evidence>
<dbReference type="SUPFAM" id="SSF56935">
    <property type="entry name" value="Porins"/>
    <property type="match status" value="1"/>
</dbReference>
<proteinExistence type="predicted"/>